<dbReference type="eggNOG" id="arCOG03851">
    <property type="taxonomic scope" value="Archaea"/>
</dbReference>
<reference evidence="2 3" key="1">
    <citation type="journal article" date="2000" name="Nature">
        <title>The genome sequence of the thermoacidophilic scavenger Thermoplasma acidophilum.</title>
        <authorList>
            <person name="Ruepp A."/>
            <person name="Graml W."/>
            <person name="Santos-Martinez M.L."/>
            <person name="Koretke K.K."/>
            <person name="Volker C."/>
            <person name="Mewes H.W."/>
            <person name="Frishman D."/>
            <person name="Stocker S."/>
            <person name="Lupas A.N."/>
            <person name="Baumeister W."/>
        </authorList>
    </citation>
    <scope>NUCLEOTIDE SEQUENCE [LARGE SCALE GENOMIC DNA]</scope>
    <source>
        <strain evidence="3">ATCC 25905 / DSM 1728 / JCM 9062 / NBRC 15155 / AMRC-C165</strain>
    </source>
</reference>
<organism evidence="2 3">
    <name type="scientific">Thermoplasma acidophilum (strain ATCC 25905 / DSM 1728 / JCM 9062 / NBRC 15155 / AMRC-C165)</name>
    <dbReference type="NCBI Taxonomy" id="273075"/>
    <lineage>
        <taxon>Archaea</taxon>
        <taxon>Methanobacteriati</taxon>
        <taxon>Thermoplasmatota</taxon>
        <taxon>Thermoplasmata</taxon>
        <taxon>Thermoplasmatales</taxon>
        <taxon>Thermoplasmataceae</taxon>
        <taxon>Thermoplasma</taxon>
    </lineage>
</organism>
<dbReference type="PaxDb" id="273075-Ta0759"/>
<dbReference type="EMBL" id="AL445065">
    <property type="protein sequence ID" value="CAC11892.1"/>
    <property type="molecule type" value="Genomic_DNA"/>
</dbReference>
<feature type="compositionally biased region" description="Basic residues" evidence="1">
    <location>
        <begin position="86"/>
        <end position="103"/>
    </location>
</feature>
<keyword evidence="3" id="KW-1185">Reference proteome</keyword>
<dbReference type="AlphaFoldDB" id="Q9HK47"/>
<dbReference type="HOGENOM" id="CLU_165897_0_0_2"/>
<dbReference type="RefSeq" id="WP_010901174.1">
    <property type="nucleotide sequence ID" value="NC_002578.1"/>
</dbReference>
<evidence type="ECO:0000256" key="1">
    <source>
        <dbReference type="SAM" id="MobiDB-lite"/>
    </source>
</evidence>
<proteinExistence type="predicted"/>
<dbReference type="InParanoid" id="Q9HK47"/>
<evidence type="ECO:0000313" key="3">
    <source>
        <dbReference type="Proteomes" id="UP000001024"/>
    </source>
</evidence>
<dbReference type="OrthoDB" id="57238at2157"/>
<feature type="compositionally biased region" description="Basic and acidic residues" evidence="1">
    <location>
        <begin position="104"/>
        <end position="117"/>
    </location>
</feature>
<dbReference type="EnsemblBacteria" id="CAC11892">
    <property type="protein sequence ID" value="CAC11892"/>
    <property type="gene ID" value="CAC11892"/>
</dbReference>
<sequence>MEPFYFKSYDRLIGIACDVPSLYYEMKCLMGYDRLAVQYHLTEGHISMWLDYIGEHDLADSLRYESDLDSAVRTLEKALHQTGPGKPKKRGRPRGSGRGKRMQKMGEAEQETHQETE</sequence>
<dbReference type="Proteomes" id="UP000001024">
    <property type="component" value="Chromosome"/>
</dbReference>
<name>Q9HK47_THEAC</name>
<dbReference type="KEGG" id="tac:Ta0759"/>
<evidence type="ECO:0000313" key="2">
    <source>
        <dbReference type="EMBL" id="CAC11892.1"/>
    </source>
</evidence>
<protein>
    <submittedName>
        <fullName evidence="2">Uncharacterized protein</fullName>
    </submittedName>
</protein>
<feature type="region of interest" description="Disordered" evidence="1">
    <location>
        <begin position="76"/>
        <end position="117"/>
    </location>
</feature>
<gene>
    <name evidence="2" type="ordered locus">Ta0759</name>
</gene>
<accession>Q9HK47</accession>